<dbReference type="InterPro" id="IPR035952">
    <property type="entry name" value="Rhomboid-like_sf"/>
</dbReference>
<dbReference type="RefSeq" id="XP_025352012.1">
    <property type="nucleotide sequence ID" value="XM_025499697.1"/>
</dbReference>
<feature type="transmembrane region" description="Helical" evidence="5">
    <location>
        <begin position="233"/>
        <end position="253"/>
    </location>
</feature>
<keyword evidence="3 5" id="KW-1133">Transmembrane helix</keyword>
<feature type="transmembrane region" description="Helical" evidence="5">
    <location>
        <begin position="325"/>
        <end position="348"/>
    </location>
</feature>
<evidence type="ECO:0000313" key="7">
    <source>
        <dbReference type="Proteomes" id="UP000245771"/>
    </source>
</evidence>
<evidence type="ECO:0000256" key="1">
    <source>
        <dbReference type="ARBA" id="ARBA00004141"/>
    </source>
</evidence>
<evidence type="ECO:0000256" key="4">
    <source>
        <dbReference type="ARBA" id="ARBA00023136"/>
    </source>
</evidence>
<dbReference type="AlphaFoldDB" id="A0A316V2G9"/>
<name>A0A316V2G9_9BASI</name>
<dbReference type="SUPFAM" id="SSF144091">
    <property type="entry name" value="Rhomboid-like"/>
    <property type="match status" value="1"/>
</dbReference>
<feature type="transmembrane region" description="Helical" evidence="5">
    <location>
        <begin position="444"/>
        <end position="462"/>
    </location>
</feature>
<protein>
    <submittedName>
        <fullName evidence="6">Uncharacterized protein</fullName>
    </submittedName>
</protein>
<reference evidence="6 7" key="1">
    <citation type="journal article" date="2018" name="Mol. Biol. Evol.">
        <title>Broad Genomic Sampling Reveals a Smut Pathogenic Ancestry of the Fungal Clade Ustilaginomycotina.</title>
        <authorList>
            <person name="Kijpornyongpan T."/>
            <person name="Mondo S.J."/>
            <person name="Barry K."/>
            <person name="Sandor L."/>
            <person name="Lee J."/>
            <person name="Lipzen A."/>
            <person name="Pangilinan J."/>
            <person name="LaButti K."/>
            <person name="Hainaut M."/>
            <person name="Henrissat B."/>
            <person name="Grigoriev I.V."/>
            <person name="Spatafora J.W."/>
            <person name="Aime M.C."/>
        </authorList>
    </citation>
    <scope>NUCLEOTIDE SEQUENCE [LARGE SCALE GENOMIC DNA]</scope>
    <source>
        <strain evidence="6 7">MCA 3882</strain>
    </source>
</reference>
<feature type="transmembrane region" description="Helical" evidence="5">
    <location>
        <begin position="412"/>
        <end position="432"/>
    </location>
</feature>
<feature type="transmembrane region" description="Helical" evidence="5">
    <location>
        <begin position="113"/>
        <end position="132"/>
    </location>
</feature>
<feature type="transmembrane region" description="Helical" evidence="5">
    <location>
        <begin position="368"/>
        <end position="391"/>
    </location>
</feature>
<gene>
    <name evidence="6" type="ORF">FA14DRAFT_162630</name>
</gene>
<dbReference type="EMBL" id="KZ819607">
    <property type="protein sequence ID" value="PWN31710.1"/>
    <property type="molecule type" value="Genomic_DNA"/>
</dbReference>
<keyword evidence="2 5" id="KW-0812">Transmembrane</keyword>
<dbReference type="InParanoid" id="A0A316V2G9"/>
<organism evidence="6 7">
    <name type="scientific">Meira miltonrushii</name>
    <dbReference type="NCBI Taxonomy" id="1280837"/>
    <lineage>
        <taxon>Eukaryota</taxon>
        <taxon>Fungi</taxon>
        <taxon>Dikarya</taxon>
        <taxon>Basidiomycota</taxon>
        <taxon>Ustilaginomycotina</taxon>
        <taxon>Exobasidiomycetes</taxon>
        <taxon>Exobasidiales</taxon>
        <taxon>Brachybasidiaceae</taxon>
        <taxon>Meira</taxon>
    </lineage>
</organism>
<dbReference type="GO" id="GO:0016020">
    <property type="term" value="C:membrane"/>
    <property type="evidence" value="ECO:0007669"/>
    <property type="project" value="UniProtKB-SubCell"/>
</dbReference>
<dbReference type="Gene3D" id="1.20.1540.10">
    <property type="entry name" value="Rhomboid-like"/>
    <property type="match status" value="1"/>
</dbReference>
<dbReference type="Proteomes" id="UP000245771">
    <property type="component" value="Unassembled WGS sequence"/>
</dbReference>
<keyword evidence="7" id="KW-1185">Reference proteome</keyword>
<feature type="transmembrane region" description="Helical" evidence="5">
    <location>
        <begin position="291"/>
        <end position="313"/>
    </location>
</feature>
<evidence type="ECO:0000256" key="2">
    <source>
        <dbReference type="ARBA" id="ARBA00022692"/>
    </source>
</evidence>
<sequence length="510" mass="58453">MLRKCIQDTYRIGLMKHGLQRAPMNRYAISKQLRTIKSSPQPLWKQQAGFNSSQYNSVLPGNSRWQSTKAETEEQMEKVKRVILGEEKLYTKSEKEWRIPESEAEPPKVLKPFLYFIGIGVTSYTIAAWLVIKDTTKGMQDAVKLYDQLPELRSKYKDVVRGSWGSLGSISERDLKIVEYHQAVMKQEEREKRVAYWCKLLRLPKELNDGLIQATRWMSGTYMSLSGSEFPSAPIIALSTVIFLGFDISRTGIFGKNTFVLLRKHLVHYPAANRIYTLTMSGFTHARFGSFLINATVLFFLGNSVLAGSGYFPHRTPERNRSYHLLAFCITAATLTSLSSQIFSRLLFMRATKLYGSQVARKTVGRMPQLGAIGISTSLAGISSVQLIAFAEQKYHSMQEGRKEFKQAMDTFALLNFFYVYTRLVFLAMSLFQGNMATRGNPVAVTGLLFGFTYSIFGLDYWEHLKQIFAERDQRLQLAIYQSHQLAEKKLKEFYPDLYDRKKVPKKRFV</sequence>
<dbReference type="GeneID" id="37021478"/>
<accession>A0A316V2G9</accession>
<evidence type="ECO:0000256" key="3">
    <source>
        <dbReference type="ARBA" id="ARBA00022989"/>
    </source>
</evidence>
<proteinExistence type="predicted"/>
<evidence type="ECO:0000256" key="5">
    <source>
        <dbReference type="SAM" id="Phobius"/>
    </source>
</evidence>
<dbReference type="OrthoDB" id="10260614at2759"/>
<comment type="subcellular location">
    <subcellularLocation>
        <location evidence="1">Membrane</location>
        <topology evidence="1">Multi-pass membrane protein</topology>
    </subcellularLocation>
</comment>
<keyword evidence="4 5" id="KW-0472">Membrane</keyword>
<evidence type="ECO:0000313" key="6">
    <source>
        <dbReference type="EMBL" id="PWN31710.1"/>
    </source>
</evidence>